<name>A0A1W1WTL6_9BACT</name>
<dbReference type="PRINTS" id="PR00455">
    <property type="entry name" value="HTHTETR"/>
</dbReference>
<feature type="DNA-binding region" description="H-T-H motif" evidence="2">
    <location>
        <begin position="24"/>
        <end position="43"/>
    </location>
</feature>
<evidence type="ECO:0000313" key="4">
    <source>
        <dbReference type="EMBL" id="SMC09542.1"/>
    </source>
</evidence>
<dbReference type="PROSITE" id="PS50977">
    <property type="entry name" value="HTH_TETR_2"/>
    <property type="match status" value="1"/>
</dbReference>
<evidence type="ECO:0000256" key="1">
    <source>
        <dbReference type="ARBA" id="ARBA00023125"/>
    </source>
</evidence>
<dbReference type="PANTHER" id="PTHR43479">
    <property type="entry name" value="ACREF/ENVCD OPERON REPRESSOR-RELATED"/>
    <property type="match status" value="1"/>
</dbReference>
<gene>
    <name evidence="4" type="ORF">SAMN05660197_1359</name>
</gene>
<dbReference type="OrthoDB" id="3249at2"/>
<dbReference type="GO" id="GO:0007165">
    <property type="term" value="P:signal transduction"/>
    <property type="evidence" value="ECO:0007669"/>
    <property type="project" value="InterPro"/>
</dbReference>
<proteinExistence type="predicted"/>
<dbReference type="GO" id="GO:0006355">
    <property type="term" value="P:regulation of DNA-templated transcription"/>
    <property type="evidence" value="ECO:0007669"/>
    <property type="project" value="InterPro"/>
</dbReference>
<keyword evidence="1 2" id="KW-0238">DNA-binding</keyword>
<dbReference type="Proteomes" id="UP000192602">
    <property type="component" value="Unassembled WGS sequence"/>
</dbReference>
<evidence type="ECO:0000256" key="2">
    <source>
        <dbReference type="PROSITE-ProRule" id="PRU00335"/>
    </source>
</evidence>
<dbReference type="SUPFAM" id="SSF47655">
    <property type="entry name" value="STAT"/>
    <property type="match status" value="1"/>
</dbReference>
<sequence length="201" mass="23640">MDKKEIILETALALFNNYDTKTITTNHIAKEAGVSPGNLYYHYKNKEEIIYELYKQMMQKIGFLSAPLPASLCEMNTYCRYVANVWWKYRFLRKELLFLMRRDPLLQQAVIKDNKAQYEKLLELIKHLVTNGCIEKKAMQMHQFIAQTIMLYSQFWTPFLTIMGEKEDEAAALRITQKIKKILQPYLTQKAIANLQQCKGV</sequence>
<feature type="domain" description="HTH tetR-type" evidence="3">
    <location>
        <begin position="1"/>
        <end position="61"/>
    </location>
</feature>
<dbReference type="InterPro" id="IPR001647">
    <property type="entry name" value="HTH_TetR"/>
</dbReference>
<dbReference type="Pfam" id="PF00440">
    <property type="entry name" value="TetR_N"/>
    <property type="match status" value="1"/>
</dbReference>
<dbReference type="AlphaFoldDB" id="A0A1W1WTL6"/>
<keyword evidence="5" id="KW-1185">Reference proteome</keyword>
<accession>A0A1W1WTL6</accession>
<dbReference type="RefSeq" id="WP_084275764.1">
    <property type="nucleotide sequence ID" value="NZ_AP026671.1"/>
</dbReference>
<dbReference type="GO" id="GO:0003677">
    <property type="term" value="F:DNA binding"/>
    <property type="evidence" value="ECO:0007669"/>
    <property type="project" value="UniProtKB-UniRule"/>
</dbReference>
<organism evidence="4 5">
    <name type="scientific">Nitratiruptor tergarcus DSM 16512</name>
    <dbReference type="NCBI Taxonomy" id="1069081"/>
    <lineage>
        <taxon>Bacteria</taxon>
        <taxon>Pseudomonadati</taxon>
        <taxon>Campylobacterota</taxon>
        <taxon>Epsilonproteobacteria</taxon>
        <taxon>Nautiliales</taxon>
        <taxon>Nitratiruptoraceae</taxon>
        <taxon>Nitratiruptor</taxon>
    </lineage>
</organism>
<dbReference type="InterPro" id="IPR050624">
    <property type="entry name" value="HTH-type_Tx_Regulator"/>
</dbReference>
<dbReference type="EMBL" id="FWWZ01000001">
    <property type="protein sequence ID" value="SMC09542.1"/>
    <property type="molecule type" value="Genomic_DNA"/>
</dbReference>
<dbReference type="InterPro" id="IPR025722">
    <property type="entry name" value="TetR"/>
</dbReference>
<dbReference type="InterPro" id="IPR015988">
    <property type="entry name" value="STAT_TF_CC"/>
</dbReference>
<dbReference type="InterPro" id="IPR009057">
    <property type="entry name" value="Homeodomain-like_sf"/>
</dbReference>
<protein>
    <submittedName>
        <fullName evidence="4">Transcriptional regulator, TetR family</fullName>
    </submittedName>
</protein>
<dbReference type="SUPFAM" id="SSF46689">
    <property type="entry name" value="Homeodomain-like"/>
    <property type="match status" value="1"/>
</dbReference>
<dbReference type="Gene3D" id="1.10.357.10">
    <property type="entry name" value="Tetracycline Repressor, domain 2"/>
    <property type="match status" value="1"/>
</dbReference>
<evidence type="ECO:0000313" key="5">
    <source>
        <dbReference type="Proteomes" id="UP000192602"/>
    </source>
</evidence>
<reference evidence="5" key="1">
    <citation type="submission" date="2017-04" db="EMBL/GenBank/DDBJ databases">
        <authorList>
            <person name="Varghese N."/>
            <person name="Submissions S."/>
        </authorList>
    </citation>
    <scope>NUCLEOTIDE SEQUENCE [LARGE SCALE GENOMIC DNA]</scope>
    <source>
        <strain evidence="5">DSM 16512</strain>
    </source>
</reference>
<dbReference type="PANTHER" id="PTHR43479:SF12">
    <property type="entry name" value="TRANSCRIPTIONAL REGULATORY PROTEIN"/>
    <property type="match status" value="1"/>
</dbReference>
<evidence type="ECO:0000259" key="3">
    <source>
        <dbReference type="PROSITE" id="PS50977"/>
    </source>
</evidence>
<dbReference type="Pfam" id="PF13972">
    <property type="entry name" value="TetR"/>
    <property type="match status" value="1"/>
</dbReference>
<dbReference type="STRING" id="1069081.SAMN05660197_1359"/>